<dbReference type="EMBL" id="SMOG01000002">
    <property type="protein sequence ID" value="TDF74188.1"/>
    <property type="molecule type" value="Genomic_DNA"/>
</dbReference>
<reference evidence="1" key="1">
    <citation type="submission" date="2019-03" db="EMBL/GenBank/DDBJ databases">
        <title>Candidatus Syntrophosphaera thermopropionivorans: a novel player in syntrophic propionate oxidation during anaerobic digestion.</title>
        <authorList>
            <person name="Dyksma S."/>
        </authorList>
    </citation>
    <scope>NUCLEOTIDE SEQUENCE</scope>
    <source>
        <strain evidence="1">W5</strain>
    </source>
</reference>
<proteinExistence type="predicted"/>
<accession>A0AC61QKK0</accession>
<keyword evidence="2" id="KW-1185">Reference proteome</keyword>
<organism evidence="1 2">
    <name type="scientific">Candidatus Syntrophosphaera thermopropionivorans</name>
    <dbReference type="NCBI Taxonomy" id="2593015"/>
    <lineage>
        <taxon>Bacteria</taxon>
        <taxon>Pseudomonadati</taxon>
        <taxon>Candidatus Cloacimonadota</taxon>
        <taxon>Candidatus Cloacimonadia</taxon>
        <taxon>Candidatus Cloacimonadales</taxon>
        <taxon>Candidatus Cloacimonadaceae</taxon>
        <taxon>Candidatus Syntrophosphaera</taxon>
    </lineage>
</organism>
<sequence>MINRISRISTTSIELRDKSVIKYFSSADSYWKEFKVYEKGLPMVPKLLCSEEPKWIEIEYVEGKPYLNVQPQTEIIDLLADTLGNFHKAMRTDNLYLCHWDNQPSNILYSGNQIWLIDFSESRTSVAEDDITHLLLFWCAEFSSDKLRSLVDKFISRYQIHIPLNAKIWKDALTRSLMRFNQRRSSFGHSLHHLEEEQFNLNVNYLSNLFNSLSSN</sequence>
<evidence type="ECO:0000313" key="2">
    <source>
        <dbReference type="Proteomes" id="UP000294588"/>
    </source>
</evidence>
<gene>
    <name evidence="1" type="ORF">E0946_01820</name>
</gene>
<dbReference type="Proteomes" id="UP000294588">
    <property type="component" value="Unassembled WGS sequence"/>
</dbReference>
<protein>
    <submittedName>
        <fullName evidence="1">Uncharacterized protein</fullName>
    </submittedName>
</protein>
<comment type="caution">
    <text evidence="1">The sequence shown here is derived from an EMBL/GenBank/DDBJ whole genome shotgun (WGS) entry which is preliminary data.</text>
</comment>
<name>A0AC61QKK0_9BACT</name>
<evidence type="ECO:0000313" key="1">
    <source>
        <dbReference type="EMBL" id="TDF74188.1"/>
    </source>
</evidence>